<accession>A0A182EXI0</accession>
<dbReference type="InterPro" id="IPR000421">
    <property type="entry name" value="FA58C"/>
</dbReference>
<dbReference type="WBParaSite" id="nOo.2.0.1.t12883-RA">
    <property type="protein sequence ID" value="nOo.2.0.1.t12883-RA"/>
    <property type="gene ID" value="nOo.2.0.1.g12883"/>
</dbReference>
<dbReference type="PROSITE" id="PS01286">
    <property type="entry name" value="FA58C_2"/>
    <property type="match status" value="1"/>
</dbReference>
<dbReference type="EMBL" id="UYRW01012387">
    <property type="protein sequence ID" value="VDN00215.1"/>
    <property type="molecule type" value="Genomic_DNA"/>
</dbReference>
<organism evidence="4">
    <name type="scientific">Onchocerca ochengi</name>
    <name type="common">Filarial nematode worm</name>
    <dbReference type="NCBI Taxonomy" id="42157"/>
    <lineage>
        <taxon>Eukaryota</taxon>
        <taxon>Metazoa</taxon>
        <taxon>Ecdysozoa</taxon>
        <taxon>Nematoda</taxon>
        <taxon>Chromadorea</taxon>
        <taxon>Rhabditida</taxon>
        <taxon>Spirurina</taxon>
        <taxon>Spiruromorpha</taxon>
        <taxon>Filarioidea</taxon>
        <taxon>Onchocercidae</taxon>
        <taxon>Onchocerca</taxon>
    </lineage>
</organism>
<evidence type="ECO:0000259" key="1">
    <source>
        <dbReference type="PROSITE" id="PS50022"/>
    </source>
</evidence>
<gene>
    <name evidence="2" type="ORF">NOO_LOCUS12883</name>
</gene>
<dbReference type="AlphaFoldDB" id="A0A182EXI0"/>
<dbReference type="SUPFAM" id="SSF49785">
    <property type="entry name" value="Galactose-binding domain-like"/>
    <property type="match status" value="1"/>
</dbReference>
<evidence type="ECO:0000313" key="3">
    <source>
        <dbReference type="Proteomes" id="UP000271087"/>
    </source>
</evidence>
<dbReference type="PROSITE" id="PS50022">
    <property type="entry name" value="FA58C_3"/>
    <property type="match status" value="1"/>
</dbReference>
<dbReference type="OrthoDB" id="6071166at2759"/>
<name>A0A182EXI0_ONCOC</name>
<reference evidence="2 3" key="2">
    <citation type="submission" date="2018-08" db="EMBL/GenBank/DDBJ databases">
        <authorList>
            <person name="Laetsch R D."/>
            <person name="Stevens L."/>
            <person name="Kumar S."/>
            <person name="Blaxter L. M."/>
        </authorList>
    </citation>
    <scope>NUCLEOTIDE SEQUENCE [LARGE SCALE GENOMIC DNA]</scope>
</reference>
<evidence type="ECO:0000313" key="4">
    <source>
        <dbReference type="WBParaSite" id="nOo.2.0.1.t12883-RA"/>
    </source>
</evidence>
<feature type="domain" description="F5/8 type C" evidence="1">
    <location>
        <begin position="1"/>
        <end position="46"/>
    </location>
</feature>
<evidence type="ECO:0000313" key="2">
    <source>
        <dbReference type="EMBL" id="VDN00215.1"/>
    </source>
</evidence>
<sequence length="61" mass="6816">VIIGNSDTQSAVFRALDGGIVARNLRIIPVSEVTRTVCMRVELYGCVYKGYRNLVLFLQNI</sequence>
<keyword evidence="3" id="KW-1185">Reference proteome</keyword>
<dbReference type="Proteomes" id="UP000271087">
    <property type="component" value="Unassembled WGS sequence"/>
</dbReference>
<proteinExistence type="predicted"/>
<dbReference type="InterPro" id="IPR008979">
    <property type="entry name" value="Galactose-bd-like_sf"/>
</dbReference>
<dbReference type="Gene3D" id="2.60.120.260">
    <property type="entry name" value="Galactose-binding domain-like"/>
    <property type="match status" value="1"/>
</dbReference>
<dbReference type="STRING" id="42157.A0A182EXI0"/>
<reference evidence="4" key="1">
    <citation type="submission" date="2016-06" db="UniProtKB">
        <authorList>
            <consortium name="WormBaseParasite"/>
        </authorList>
    </citation>
    <scope>IDENTIFICATION</scope>
</reference>
<protein>
    <submittedName>
        <fullName evidence="4">F5/8 type C domain-containing protein</fullName>
    </submittedName>
</protein>